<dbReference type="AlphaFoldDB" id="A0AA36KAX1"/>
<dbReference type="InterPro" id="IPR001123">
    <property type="entry name" value="LeuE-type"/>
</dbReference>
<dbReference type="NCBIfam" id="NF008201">
    <property type="entry name" value="PRK10958.1"/>
    <property type="match status" value="1"/>
</dbReference>
<comment type="subcellular location">
    <subcellularLocation>
        <location evidence="1">Cell membrane</location>
        <topology evidence="1">Multi-pass membrane protein</topology>
    </subcellularLocation>
</comment>
<organism evidence="8 9">
    <name type="scientific">Acinetobacter nosocomialis 28F</name>
    <dbReference type="NCBI Taxonomy" id="1147131"/>
    <lineage>
        <taxon>Bacteria</taxon>
        <taxon>Pseudomonadati</taxon>
        <taxon>Pseudomonadota</taxon>
        <taxon>Gammaproteobacteria</taxon>
        <taxon>Moraxellales</taxon>
        <taxon>Moraxellaceae</taxon>
        <taxon>Acinetobacter</taxon>
        <taxon>Acinetobacter calcoaceticus/baumannii complex</taxon>
    </lineage>
</organism>
<comment type="similarity">
    <text evidence="2">Belongs to the Rht family.</text>
</comment>
<feature type="transmembrane region" description="Helical" evidence="7">
    <location>
        <begin position="155"/>
        <end position="177"/>
    </location>
</feature>
<feature type="transmembrane region" description="Helical" evidence="7">
    <location>
        <begin position="183"/>
        <end position="211"/>
    </location>
</feature>
<keyword evidence="3" id="KW-1003">Cell membrane</keyword>
<dbReference type="Proteomes" id="UP000019193">
    <property type="component" value="Unassembled WGS sequence"/>
</dbReference>
<dbReference type="Pfam" id="PF01810">
    <property type="entry name" value="LysE"/>
    <property type="match status" value="1"/>
</dbReference>
<proteinExistence type="inferred from homology"/>
<dbReference type="EMBL" id="CBSD020000043">
    <property type="protein sequence ID" value="CDG75096.1"/>
    <property type="molecule type" value="Genomic_DNA"/>
</dbReference>
<evidence type="ECO:0000313" key="8">
    <source>
        <dbReference type="EMBL" id="CDG75096.1"/>
    </source>
</evidence>
<protein>
    <submittedName>
        <fullName evidence="8">Leucine export protein LeuE</fullName>
    </submittedName>
</protein>
<dbReference type="GO" id="GO:0015190">
    <property type="term" value="F:L-leucine transmembrane transporter activity"/>
    <property type="evidence" value="ECO:0007669"/>
    <property type="project" value="TreeGrafter"/>
</dbReference>
<evidence type="ECO:0000256" key="4">
    <source>
        <dbReference type="ARBA" id="ARBA00022692"/>
    </source>
</evidence>
<evidence type="ECO:0000256" key="1">
    <source>
        <dbReference type="ARBA" id="ARBA00004651"/>
    </source>
</evidence>
<reference evidence="8 9" key="1">
    <citation type="submission" date="2013-06" db="EMBL/GenBank/DDBJ databases">
        <title>Comparative analysis of genomes of multi-drug Acinetobacter sp. from Colombian Hospitals.</title>
        <authorList>
            <person name="Barreto-Hernandez E."/>
            <person name="Gonzalez E.B."/>
            <person name="Cepeda L.A."/>
            <person name="Valenzuela E.M."/>
            <person name="Falquet L."/>
            <person name="Reguero M.T."/>
            <person name="Mantilla R."/>
        </authorList>
    </citation>
    <scope>NUCLEOTIDE SEQUENCE [LARGE SCALE GENOMIC DNA]</scope>
    <source>
        <strain evidence="8 9">28F</strain>
    </source>
</reference>
<dbReference type="PANTHER" id="PTHR30086:SF15">
    <property type="entry name" value="LEUCINE EFFLUX PROTEIN"/>
    <property type="match status" value="1"/>
</dbReference>
<evidence type="ECO:0000256" key="5">
    <source>
        <dbReference type="ARBA" id="ARBA00022989"/>
    </source>
</evidence>
<evidence type="ECO:0000256" key="2">
    <source>
        <dbReference type="ARBA" id="ARBA00007928"/>
    </source>
</evidence>
<dbReference type="GO" id="GO:0005886">
    <property type="term" value="C:plasma membrane"/>
    <property type="evidence" value="ECO:0007669"/>
    <property type="project" value="UniProtKB-SubCell"/>
</dbReference>
<keyword evidence="5 7" id="KW-1133">Transmembrane helix</keyword>
<dbReference type="GO" id="GO:0015820">
    <property type="term" value="P:L-leucine transport"/>
    <property type="evidence" value="ECO:0007669"/>
    <property type="project" value="TreeGrafter"/>
</dbReference>
<name>A0AA36KAX1_ACINO</name>
<sequence>MQKLNLKKLHFSYKITDFCYHDKNRFFIEFLVFGITDLTTYIIGTLLIVLLPGPNSLYVMSIASRYGIKTGYMGALGIFTGDLILMLCTVLGAASLLKAFPWVFIILKLVGALYLSYLGFKLLQGSIQRWKLRNQPQAEMADLPTLDKIHPYKTALSISLLNPKAILFFLSFFVQFINPDYAYPALSFLILAVILQIISFSYLTALIFSGIKLSAFFKQNHKIAASGIFLVGILFFGFGLKLATSTM</sequence>
<accession>A0AA36KAX1</accession>
<dbReference type="PANTHER" id="PTHR30086">
    <property type="entry name" value="ARGININE EXPORTER PROTEIN ARGO"/>
    <property type="match status" value="1"/>
</dbReference>
<comment type="caution">
    <text evidence="8">The sequence shown here is derived from an EMBL/GenBank/DDBJ whole genome shotgun (WGS) entry which is preliminary data.</text>
</comment>
<feature type="transmembrane region" description="Helical" evidence="7">
    <location>
        <begin position="100"/>
        <end position="123"/>
    </location>
</feature>
<evidence type="ECO:0000256" key="6">
    <source>
        <dbReference type="ARBA" id="ARBA00023136"/>
    </source>
</evidence>
<evidence type="ECO:0000256" key="7">
    <source>
        <dbReference type="SAM" id="Phobius"/>
    </source>
</evidence>
<evidence type="ECO:0000313" key="9">
    <source>
        <dbReference type="Proteomes" id="UP000019193"/>
    </source>
</evidence>
<dbReference type="PIRSF" id="PIRSF006324">
    <property type="entry name" value="LeuE"/>
    <property type="match status" value="1"/>
</dbReference>
<gene>
    <name evidence="8" type="ORF">ANICBIBUN_15183</name>
</gene>
<keyword evidence="4 7" id="KW-0812">Transmembrane</keyword>
<feature type="transmembrane region" description="Helical" evidence="7">
    <location>
        <begin position="72"/>
        <end position="94"/>
    </location>
</feature>
<keyword evidence="9" id="KW-1185">Reference proteome</keyword>
<evidence type="ECO:0000256" key="3">
    <source>
        <dbReference type="ARBA" id="ARBA00022475"/>
    </source>
</evidence>
<feature type="transmembrane region" description="Helical" evidence="7">
    <location>
        <begin position="223"/>
        <end position="243"/>
    </location>
</feature>
<keyword evidence="6 7" id="KW-0472">Membrane</keyword>
<feature type="transmembrane region" description="Helical" evidence="7">
    <location>
        <begin position="30"/>
        <end position="51"/>
    </location>
</feature>